<feature type="region of interest" description="Disordered" evidence="1">
    <location>
        <begin position="121"/>
        <end position="145"/>
    </location>
</feature>
<feature type="region of interest" description="Disordered" evidence="1">
    <location>
        <begin position="1407"/>
        <end position="1429"/>
    </location>
</feature>
<feature type="region of interest" description="Disordered" evidence="1">
    <location>
        <begin position="1097"/>
        <end position="1139"/>
    </location>
</feature>
<dbReference type="Proteomes" id="UP001189429">
    <property type="component" value="Unassembled WGS sequence"/>
</dbReference>
<dbReference type="EMBL" id="CAUYUJ010006910">
    <property type="protein sequence ID" value="CAK0819030.1"/>
    <property type="molecule type" value="Genomic_DNA"/>
</dbReference>
<keyword evidence="3" id="KW-1185">Reference proteome</keyword>
<evidence type="ECO:0008006" key="4">
    <source>
        <dbReference type="Google" id="ProtNLM"/>
    </source>
</evidence>
<evidence type="ECO:0000313" key="3">
    <source>
        <dbReference type="Proteomes" id="UP001189429"/>
    </source>
</evidence>
<proteinExistence type="predicted"/>
<feature type="compositionally biased region" description="Gly residues" evidence="1">
    <location>
        <begin position="394"/>
        <end position="406"/>
    </location>
</feature>
<accession>A0ABN9RK82</accession>
<protein>
    <recommendedName>
        <fullName evidence="4">RNA-directed RNA polymerase</fullName>
    </recommendedName>
</protein>
<name>A0ABN9RK82_9DINO</name>
<feature type="region of interest" description="Disordered" evidence="1">
    <location>
        <begin position="384"/>
        <end position="407"/>
    </location>
</feature>
<gene>
    <name evidence="2" type="ORF">PCOR1329_LOCUS21119</name>
</gene>
<sequence>MARVGDYILLIYDLPGSPVYHERLLTGVSLGDPGLISAYSPDGNHYAEHTTSDDLADVRWSGAQGATPPGVNPARVYRFRQVPTAAEVQQLIREGSLLIGGVAPAAAAGAAAVVPAAPVAAQGGSPAAAPAPRGPGLAGGVPRAGAAAAPAPAGTVWLVAEDHRGLRRGERLPDPLPAGSTTHGDVALVPHGGVIVAARQVPVAEVDAFVVGDLRVLPVRFNQEGARRRPFSEAVGLQVSDEPEGGVMLSGPRACSWVLRSWRDAGLTLITHRANWLRSSRIPDGDRSVHEHGVLARVLDSLVTVDQLKAPALQSAELICRRIQLILDAHSVSPSNPDYSAADDCMGWATHRQGAAVAPDLQRHVATAMHGRAAILKEARKAKEEQKLRRGKGGGKTDAGVAGGGRPATDNMPGQALLSLQKPTPPTLSSVSSSDAIAGLDALRPPCEQRGPITAAQRLATATILSEVRMAPKSDTHFSRRGAAKELLASSLSCTADEAPSPVVRCVGSRVDILDVGEVAPPVESVLDEIGKSYLLDYEQTMMKTPDEWPRVLDSEPPVTPYMGEVLKRDPAAYNTFTGDLVRANMPGFMCRPKYLFSPFFVAKKSGAQRLVWGTRAPNRRFRDPPPLAMGTSAAHGRLRLPDDRDEAGGYRAEPFCAQADVRNYFYALGLREELGLFFALPPVSQASLSQWRVEAVGSPEGPSGGWVWSFLRVVPMGWSWAFWLGQRASAHVCCSVSGLGVPRVLTDRGPVPPLGGGPPRLLPHCDDINVIGMDPVRCSSTMHLICDAWRKHGLEIHEVVEASDVFSGLGRLIDGCSGLASLWLEQRPGVAGREVERYVGYLIDHLMFRRELLSILRSLCDFFRDCCHVRARLWPSAAREVEQRRRLLPLMSANLRLQSSPTVLAYDACLTSMAACQTTLSSHLVKSIGSVSERWGYRMPSAITARRSALGVGAAGVGEASEGPRDVFTDAEAVKAPRLTDEDHVEDPWELNPQFTEVPREALQGPKLKQVVSTRVHVKEAIAIVEGRASKMTSRHIMRARGSCGLRHLRFGDNLGTVLALGRGRCSSCPLLLCCRREAACPVAAASRFEHRWMPSEFNPADEGSRRWGAKSGGVAPAPRGGQAPGGQPQDSPEESFLKGRPFVGARKEERAAHRLLASGPFAIVREDERSLLECNAMTPETQACYRKVVDELHVFVDPHALPLQTAAQVDQALTSYADYAWSTGLERAVVLKTYAACISARPDFPRRGSLRLPRFCRVLQGWKRLGPGQTRAPMPWQTVALVALVMAAQLAAPRAALMVDAMFWAYLGPSEAVGLREQGRFLSGGSSKDYGFNLRPSAWGECSKTSLSDESLLLDSAEVPWLGPLLARARSGGPLAQLFGLAALGRRALELAGAPTKCAPCQLRRGGPSLDRLMRPPPRGGDQGPRALGQRLRDEEQELAPLSADVRRRAEAAPRKLRAELERLHAPPRAFFKGAPARARAKPIVELTCGSADLAKAVYAAGWAAEGWGYADGPGADLLGDGLVDRLVIEDLSKGCRWGSRRPGKAWSRARKNDGMGPPPLRDDVRAYGLEHLAAADAEKVSVANRLLANVLRLLVAAVEAAVPASLENPLSSRLWLVPEMLDLARAAKADWAQVLFELVVAKAKIL</sequence>
<evidence type="ECO:0000256" key="1">
    <source>
        <dbReference type="SAM" id="MobiDB-lite"/>
    </source>
</evidence>
<evidence type="ECO:0000313" key="2">
    <source>
        <dbReference type="EMBL" id="CAK0819030.1"/>
    </source>
</evidence>
<feature type="compositionally biased region" description="Low complexity" evidence="1">
    <location>
        <begin position="1114"/>
        <end position="1131"/>
    </location>
</feature>
<comment type="caution">
    <text evidence="2">The sequence shown here is derived from an EMBL/GenBank/DDBJ whole genome shotgun (WGS) entry which is preliminary data.</text>
</comment>
<reference evidence="2" key="1">
    <citation type="submission" date="2023-10" db="EMBL/GenBank/DDBJ databases">
        <authorList>
            <person name="Chen Y."/>
            <person name="Shah S."/>
            <person name="Dougan E. K."/>
            <person name="Thang M."/>
            <person name="Chan C."/>
        </authorList>
    </citation>
    <scope>NUCLEOTIDE SEQUENCE [LARGE SCALE GENOMIC DNA]</scope>
</reference>
<organism evidence="2 3">
    <name type="scientific">Prorocentrum cordatum</name>
    <dbReference type="NCBI Taxonomy" id="2364126"/>
    <lineage>
        <taxon>Eukaryota</taxon>
        <taxon>Sar</taxon>
        <taxon>Alveolata</taxon>
        <taxon>Dinophyceae</taxon>
        <taxon>Prorocentrales</taxon>
        <taxon>Prorocentraceae</taxon>
        <taxon>Prorocentrum</taxon>
    </lineage>
</organism>